<keyword evidence="6 8" id="KW-0411">Iron-sulfur</keyword>
<keyword evidence="2 8" id="KW-0813">Transport</keyword>
<evidence type="ECO:0000256" key="6">
    <source>
        <dbReference type="ARBA" id="ARBA00023014"/>
    </source>
</evidence>
<dbReference type="RefSeq" id="WP_326836351.1">
    <property type="nucleotide sequence ID" value="NZ_CP142149.1"/>
</dbReference>
<keyword evidence="7" id="KW-0003">3Fe-4S</keyword>
<keyword evidence="4 8" id="KW-0249">Electron transport</keyword>
<evidence type="ECO:0000256" key="1">
    <source>
        <dbReference type="ARBA" id="ARBA00001927"/>
    </source>
</evidence>
<dbReference type="InterPro" id="IPR051269">
    <property type="entry name" value="Fe-S_cluster_ET"/>
</dbReference>
<dbReference type="InterPro" id="IPR001080">
    <property type="entry name" value="3Fe4S_ferredoxin"/>
</dbReference>
<dbReference type="PANTHER" id="PTHR36923">
    <property type="entry name" value="FERREDOXIN"/>
    <property type="match status" value="1"/>
</dbReference>
<dbReference type="PANTHER" id="PTHR36923:SF3">
    <property type="entry name" value="FERREDOXIN"/>
    <property type="match status" value="1"/>
</dbReference>
<evidence type="ECO:0000256" key="7">
    <source>
        <dbReference type="ARBA" id="ARBA00023291"/>
    </source>
</evidence>
<evidence type="ECO:0000256" key="5">
    <source>
        <dbReference type="ARBA" id="ARBA00023004"/>
    </source>
</evidence>
<keyword evidence="10" id="KW-1185">Reference proteome</keyword>
<dbReference type="Pfam" id="PF13370">
    <property type="entry name" value="Fer4_13"/>
    <property type="match status" value="1"/>
</dbReference>
<sequence>MDVVVDLGMCQGYGNCVAAAPDFFDLDDSGQVLLLKGTAKTEAEQAAVRDAIPVCPMSAIRLGE</sequence>
<evidence type="ECO:0000256" key="4">
    <source>
        <dbReference type="ARBA" id="ARBA00022982"/>
    </source>
</evidence>
<proteinExistence type="predicted"/>
<dbReference type="Gene3D" id="3.30.70.20">
    <property type="match status" value="1"/>
</dbReference>
<evidence type="ECO:0000256" key="3">
    <source>
        <dbReference type="ARBA" id="ARBA00022723"/>
    </source>
</evidence>
<name>A0ABZ1IHC2_9PSEU</name>
<organism evidence="9 10">
    <name type="scientific">Amycolatopsis rhabdoformis</name>
    <dbReference type="NCBI Taxonomy" id="1448059"/>
    <lineage>
        <taxon>Bacteria</taxon>
        <taxon>Bacillati</taxon>
        <taxon>Actinomycetota</taxon>
        <taxon>Actinomycetes</taxon>
        <taxon>Pseudonocardiales</taxon>
        <taxon>Pseudonocardiaceae</taxon>
        <taxon>Amycolatopsis</taxon>
    </lineage>
</organism>
<evidence type="ECO:0000313" key="9">
    <source>
        <dbReference type="EMBL" id="WSE33553.1"/>
    </source>
</evidence>
<reference evidence="9 10" key="1">
    <citation type="journal article" date="2015" name="Int. J. Syst. Evol. Microbiol.">
        <title>Amycolatopsis rhabdoformis sp. nov., an actinomycete isolated from a tropical forest soil.</title>
        <authorList>
            <person name="Souza W.R."/>
            <person name="Silva R.E."/>
            <person name="Goodfellow M."/>
            <person name="Busarakam K."/>
            <person name="Figueiro F.S."/>
            <person name="Ferreira D."/>
            <person name="Rodrigues-Filho E."/>
            <person name="Moraes L.A.B."/>
            <person name="Zucchi T.D."/>
        </authorList>
    </citation>
    <scope>NUCLEOTIDE SEQUENCE [LARGE SCALE GENOMIC DNA]</scope>
    <source>
        <strain evidence="9 10">NCIMB 14900</strain>
    </source>
</reference>
<gene>
    <name evidence="9" type="ORF">VSH64_15805</name>
</gene>
<evidence type="ECO:0000256" key="2">
    <source>
        <dbReference type="ARBA" id="ARBA00022448"/>
    </source>
</evidence>
<keyword evidence="5 8" id="KW-0408">Iron</keyword>
<evidence type="ECO:0000313" key="10">
    <source>
        <dbReference type="Proteomes" id="UP001330812"/>
    </source>
</evidence>
<dbReference type="Proteomes" id="UP001330812">
    <property type="component" value="Chromosome"/>
</dbReference>
<protein>
    <recommendedName>
        <fullName evidence="8">Ferredoxin</fullName>
    </recommendedName>
</protein>
<dbReference type="EMBL" id="CP142149">
    <property type="protein sequence ID" value="WSE33553.1"/>
    <property type="molecule type" value="Genomic_DNA"/>
</dbReference>
<dbReference type="PRINTS" id="PR00352">
    <property type="entry name" value="3FE4SFRDOXIN"/>
</dbReference>
<keyword evidence="3 8" id="KW-0479">Metal-binding</keyword>
<comment type="function">
    <text evidence="8">Ferredoxins are iron-sulfur proteins that transfer electrons in a wide variety of metabolic reactions.</text>
</comment>
<dbReference type="SUPFAM" id="SSF54862">
    <property type="entry name" value="4Fe-4S ferredoxins"/>
    <property type="match status" value="1"/>
</dbReference>
<accession>A0ABZ1IHC2</accession>
<evidence type="ECO:0000256" key="8">
    <source>
        <dbReference type="RuleBase" id="RU368020"/>
    </source>
</evidence>
<comment type="cofactor">
    <cofactor evidence="1">
        <name>[3Fe-4S] cluster</name>
        <dbReference type="ChEBI" id="CHEBI:21137"/>
    </cofactor>
</comment>